<dbReference type="AlphaFoldDB" id="A0A3Q2I1E6"/>
<protein>
    <recommendedName>
        <fullName evidence="8">Alcohol dehydrogenase 6</fullName>
    </recommendedName>
</protein>
<dbReference type="InterPro" id="IPR011032">
    <property type="entry name" value="GroES-like_sf"/>
</dbReference>
<dbReference type="GO" id="GO:0008270">
    <property type="term" value="F:zinc ion binding"/>
    <property type="evidence" value="ECO:0007669"/>
    <property type="project" value="InterPro"/>
</dbReference>
<dbReference type="PANTHER" id="PTHR43880">
    <property type="entry name" value="ALCOHOL DEHYDROGENASE"/>
    <property type="match status" value="1"/>
</dbReference>
<dbReference type="InterPro" id="IPR002328">
    <property type="entry name" value="ADH_Zn_CS"/>
</dbReference>
<dbReference type="SUPFAM" id="SSF51735">
    <property type="entry name" value="NAD(P)-binding Rossmann-fold domains"/>
    <property type="match status" value="1"/>
</dbReference>
<dbReference type="InterPro" id="IPR013149">
    <property type="entry name" value="ADH-like_C"/>
</dbReference>
<comment type="cofactor">
    <cofactor evidence="1 9">
        <name>Zn(2+)</name>
        <dbReference type="ChEBI" id="CHEBI:29105"/>
    </cofactor>
</comment>
<evidence type="ECO:0000256" key="1">
    <source>
        <dbReference type="ARBA" id="ARBA00001947"/>
    </source>
</evidence>
<feature type="domain" description="Alcohol dehydrogenase-like C-terminal" evidence="10">
    <location>
        <begin position="203"/>
        <end position="333"/>
    </location>
</feature>
<dbReference type="PANTHER" id="PTHR43880:SF20">
    <property type="entry name" value="ALCOHOL DEHYDROGENASE 6"/>
    <property type="match status" value="1"/>
</dbReference>
<name>A0A3Q2I1E6_HORSE</name>
<proteinExistence type="inferred from homology"/>
<dbReference type="InterPro" id="IPR013154">
    <property type="entry name" value="ADH-like_N"/>
</dbReference>
<dbReference type="Gene3D" id="3.90.180.10">
    <property type="entry name" value="Medium-chain alcohol dehydrogenases, catalytic domain"/>
    <property type="match status" value="1"/>
</dbReference>
<keyword evidence="4" id="KW-0560">Oxidoreductase</keyword>
<evidence type="ECO:0000256" key="3">
    <source>
        <dbReference type="ARBA" id="ARBA00022833"/>
    </source>
</evidence>
<accession>A0A3Q2I1E6</accession>
<evidence type="ECO:0000256" key="9">
    <source>
        <dbReference type="RuleBase" id="RU361277"/>
    </source>
</evidence>
<dbReference type="InterPro" id="IPR036291">
    <property type="entry name" value="NAD(P)-bd_dom_sf"/>
</dbReference>
<gene>
    <name evidence="12" type="primary">LOC111772844</name>
</gene>
<dbReference type="Pfam" id="PF00107">
    <property type="entry name" value="ADH_zinc_N"/>
    <property type="match status" value="1"/>
</dbReference>
<evidence type="ECO:0000259" key="11">
    <source>
        <dbReference type="Pfam" id="PF08240"/>
    </source>
</evidence>
<evidence type="ECO:0000259" key="10">
    <source>
        <dbReference type="Pfam" id="PF00107"/>
    </source>
</evidence>
<dbReference type="Ensembl" id="ENSECAT00000038113.3">
    <property type="protein sequence ID" value="ENSECAP00000040817.2"/>
    <property type="gene ID" value="ENSECAG00000032577.3"/>
</dbReference>
<comment type="function">
    <text evidence="6">Alcohol dehydrogenase. Catalyzes the NAD-dependent oxidation of primary alcohols to the corresponding aldehydes. Oxidizes secondary alcohols to the corresponding ketones.</text>
</comment>
<dbReference type="FunFam" id="3.40.50.720:FF:000003">
    <property type="entry name" value="S-(hydroxymethyl)glutathione dehydrogenase"/>
    <property type="match status" value="1"/>
</dbReference>
<dbReference type="Bgee" id="ENSECAG00000032577">
    <property type="expression patterns" value="Expressed in liver and 4 other cell types or tissues"/>
</dbReference>
<keyword evidence="3 9" id="KW-0862">Zinc</keyword>
<comment type="similarity">
    <text evidence="7">Belongs to the zinc-containing alcohol dehydrogenase family. Class-V subfamily.</text>
</comment>
<dbReference type="PROSITE" id="PS00059">
    <property type="entry name" value="ADH_ZINC"/>
    <property type="match status" value="1"/>
</dbReference>
<dbReference type="Gene3D" id="3.40.50.720">
    <property type="entry name" value="NAD(P)-binding Rossmann-like Domain"/>
    <property type="match status" value="1"/>
</dbReference>
<evidence type="ECO:0000256" key="5">
    <source>
        <dbReference type="ARBA" id="ARBA00023027"/>
    </source>
</evidence>
<keyword evidence="13" id="KW-1185">Reference proteome</keyword>
<feature type="domain" description="Alcohol dehydrogenase-like N-terminal" evidence="11">
    <location>
        <begin position="34"/>
        <end position="161"/>
    </location>
</feature>
<evidence type="ECO:0000256" key="6">
    <source>
        <dbReference type="ARBA" id="ARBA00055159"/>
    </source>
</evidence>
<dbReference type="GeneTree" id="ENSGT00940000163645"/>
<dbReference type="Pfam" id="PF08240">
    <property type="entry name" value="ADH_N"/>
    <property type="match status" value="1"/>
</dbReference>
<dbReference type="GO" id="GO:0004022">
    <property type="term" value="F:alcohol dehydrogenase (NAD+) activity"/>
    <property type="evidence" value="ECO:0007669"/>
    <property type="project" value="UniProtKB-ARBA"/>
</dbReference>
<evidence type="ECO:0000313" key="13">
    <source>
        <dbReference type="Proteomes" id="UP000002281"/>
    </source>
</evidence>
<evidence type="ECO:0000256" key="8">
    <source>
        <dbReference type="ARBA" id="ARBA00074845"/>
    </source>
</evidence>
<evidence type="ECO:0000313" key="12">
    <source>
        <dbReference type="Ensembl" id="ENSECAP00000040817.2"/>
    </source>
</evidence>
<dbReference type="SUPFAM" id="SSF50129">
    <property type="entry name" value="GroES-like"/>
    <property type="match status" value="2"/>
</dbReference>
<organism evidence="12 13">
    <name type="scientific">Equus caballus</name>
    <name type="common">Horse</name>
    <dbReference type="NCBI Taxonomy" id="9796"/>
    <lineage>
        <taxon>Eukaryota</taxon>
        <taxon>Metazoa</taxon>
        <taxon>Chordata</taxon>
        <taxon>Craniata</taxon>
        <taxon>Vertebrata</taxon>
        <taxon>Euteleostomi</taxon>
        <taxon>Mammalia</taxon>
        <taxon>Eutheria</taxon>
        <taxon>Laurasiatheria</taxon>
        <taxon>Perissodactyla</taxon>
        <taxon>Equidae</taxon>
        <taxon>Equus</taxon>
    </lineage>
</organism>
<evidence type="ECO:0000256" key="2">
    <source>
        <dbReference type="ARBA" id="ARBA00022723"/>
    </source>
</evidence>
<dbReference type="Ensembl" id="ENSECAT00000029920.3">
    <property type="protein sequence ID" value="ENSECAP00000033463.2"/>
    <property type="gene ID" value="ENSECAG00000036418.3"/>
</dbReference>
<reference evidence="12 13" key="1">
    <citation type="journal article" date="2009" name="Science">
        <title>Genome sequence, comparative analysis, and population genetics of the domestic horse.</title>
        <authorList>
            <consortium name="Broad Institute Genome Sequencing Platform"/>
            <consortium name="Broad Institute Whole Genome Assembly Team"/>
            <person name="Wade C.M."/>
            <person name="Giulotto E."/>
            <person name="Sigurdsson S."/>
            <person name="Zoli M."/>
            <person name="Gnerre S."/>
            <person name="Imsland F."/>
            <person name="Lear T.L."/>
            <person name="Adelson D.L."/>
            <person name="Bailey E."/>
            <person name="Bellone R.R."/>
            <person name="Bloecker H."/>
            <person name="Distl O."/>
            <person name="Edgar R.C."/>
            <person name="Garber M."/>
            <person name="Leeb T."/>
            <person name="Mauceli E."/>
            <person name="MacLeod J.N."/>
            <person name="Penedo M.C.T."/>
            <person name="Raison J.M."/>
            <person name="Sharpe T."/>
            <person name="Vogel J."/>
            <person name="Andersson L."/>
            <person name="Antczak D.F."/>
            <person name="Biagi T."/>
            <person name="Binns M.M."/>
            <person name="Chowdhary B.P."/>
            <person name="Coleman S.J."/>
            <person name="Della Valle G."/>
            <person name="Fryc S."/>
            <person name="Guerin G."/>
            <person name="Hasegawa T."/>
            <person name="Hill E.W."/>
            <person name="Jurka J."/>
            <person name="Kiialainen A."/>
            <person name="Lindgren G."/>
            <person name="Liu J."/>
            <person name="Magnani E."/>
            <person name="Mickelson J.R."/>
            <person name="Murray J."/>
            <person name="Nergadze S.G."/>
            <person name="Onofrio R."/>
            <person name="Pedroni S."/>
            <person name="Piras M.F."/>
            <person name="Raudsepp T."/>
            <person name="Rocchi M."/>
            <person name="Roeed K.H."/>
            <person name="Ryder O.A."/>
            <person name="Searle S."/>
            <person name="Skow L."/>
            <person name="Swinburne J.E."/>
            <person name="Syvaenen A.C."/>
            <person name="Tozaki T."/>
            <person name="Valberg S.J."/>
            <person name="Vaudin M."/>
            <person name="White J.R."/>
            <person name="Zody M.C."/>
            <person name="Lander E.S."/>
            <person name="Lindblad-Toh K."/>
        </authorList>
    </citation>
    <scope>NUCLEOTIDE SEQUENCE [LARGE SCALE GENOMIC DNA]</scope>
    <source>
        <strain evidence="12 13">Thoroughbred</strain>
    </source>
</reference>
<dbReference type="CDD" id="cd08299">
    <property type="entry name" value="alcohol_DH_class_I_II_IV"/>
    <property type="match status" value="1"/>
</dbReference>
<dbReference type="FunFam" id="3.90.180.10:FF:000007">
    <property type="entry name" value="Alcohol dehydrogenase 6"/>
    <property type="match status" value="1"/>
</dbReference>
<sequence>MNTTGKVIRCRAAIHWKPGAPLAIEEIEVAPPKAKEVRIKIVATGLCGTEMKMLANPNSHNNYPIILGHEGAGIVESVGQGVSTVKTGDKVITLFLPQCGECASCLNPGGNFCVQFKQSKTGLMSDGTSRFTCKGKPVYHFGNTSTFSEYTVIKEISVTKIDAVAPLEKVCLISCGFSTGYGAAITTAKVTPGSSCAVFGLGGVGLSVIMGCKAAGAARIIGVDINKDKFEKAKEVGATDCINPQDFEKPIQEVLFDMTGAGVEFCFEAIGNPATVAAALASCHESHGVCVIVGLLAAGTQLNISGWLFFSGRSLKGSVFGGWKSRENVSKLVSDYMAKKFNLDPLITHTLNLDKINEAVELMKTGKWQVTHIIFMPECLGLRERVCGQGRRQWKESHSCRSHIQTIERGFKNLQSLSFPSVFCFIPSL</sequence>
<evidence type="ECO:0000256" key="7">
    <source>
        <dbReference type="ARBA" id="ARBA00061014"/>
    </source>
</evidence>
<keyword evidence="2 9" id="KW-0479">Metal-binding</keyword>
<dbReference type="Proteomes" id="UP000002281">
    <property type="component" value="Chromosome 3"/>
</dbReference>
<evidence type="ECO:0000256" key="4">
    <source>
        <dbReference type="ARBA" id="ARBA00023002"/>
    </source>
</evidence>
<keyword evidence="5" id="KW-0520">NAD</keyword>
<reference evidence="12" key="2">
    <citation type="submission" date="2025-05" db="UniProtKB">
        <authorList>
            <consortium name="Ensembl"/>
        </authorList>
    </citation>
    <scope>IDENTIFICATION</scope>
    <source>
        <strain evidence="12">Thoroughbred</strain>
    </source>
</reference>